<dbReference type="Gene3D" id="1.20.120.520">
    <property type="entry name" value="nmb1532 protein domain like"/>
    <property type="match status" value="1"/>
</dbReference>
<keyword evidence="3" id="KW-1185">Reference proteome</keyword>
<evidence type="ECO:0000313" key="2">
    <source>
        <dbReference type="EMBL" id="ADL51056.1"/>
    </source>
</evidence>
<feature type="domain" description="Hemerythrin-like" evidence="1">
    <location>
        <begin position="3"/>
        <end position="139"/>
    </location>
</feature>
<dbReference type="Pfam" id="PF01814">
    <property type="entry name" value="Hemerythrin"/>
    <property type="match status" value="1"/>
</dbReference>
<dbReference type="PANTHER" id="PTHR39966">
    <property type="entry name" value="BLL2471 PROTEIN-RELATED"/>
    <property type="match status" value="1"/>
</dbReference>
<dbReference type="PANTHER" id="PTHR39966:SF1">
    <property type="entry name" value="HEMERYTHRIN-LIKE DOMAIN-CONTAINING PROTEIN"/>
    <property type="match status" value="1"/>
</dbReference>
<dbReference type="Proteomes" id="UP000002730">
    <property type="component" value="Chromosome"/>
</dbReference>
<gene>
    <name evidence="2" type="ordered locus">Clocel_1302</name>
</gene>
<dbReference type="eggNOG" id="COG3945">
    <property type="taxonomic scope" value="Bacteria"/>
</dbReference>
<reference evidence="2 3" key="1">
    <citation type="submission" date="2010-08" db="EMBL/GenBank/DDBJ databases">
        <title>Complete sequence of Clostridium cellulovorans 743B.</title>
        <authorList>
            <consortium name="US DOE Joint Genome Institute"/>
            <person name="Lucas S."/>
            <person name="Copeland A."/>
            <person name="Lapidus A."/>
            <person name="Cheng J.-F."/>
            <person name="Bruce D."/>
            <person name="Goodwin L."/>
            <person name="Pitluck S."/>
            <person name="Chertkov O."/>
            <person name="Detter J.C."/>
            <person name="Han C."/>
            <person name="Tapia R."/>
            <person name="Land M."/>
            <person name="Hauser L."/>
            <person name="Chang Y.-J."/>
            <person name="Jeffries C."/>
            <person name="Kyrpides N."/>
            <person name="Ivanova N."/>
            <person name="Mikhailova N."/>
            <person name="Hemme C.L."/>
            <person name="Woyke T."/>
        </authorList>
    </citation>
    <scope>NUCLEOTIDE SEQUENCE [LARGE SCALE GENOMIC DNA]</scope>
    <source>
        <strain evidence="3">ATCC 35296 / DSM 3052 / OCM 3 / 743B</strain>
    </source>
</reference>
<dbReference type="RefSeq" id="WP_010076084.1">
    <property type="nucleotide sequence ID" value="NC_014393.1"/>
</dbReference>
<dbReference type="InterPro" id="IPR012312">
    <property type="entry name" value="Hemerythrin-like"/>
</dbReference>
<sequence>MNAIEIMVDEHRYIKRMLVVVRKLCIKIMNGEDVNFSDFYRVMDFVKNYADIHHHGKEEQLLFNRMLDETGKVAEKLIKSGMLVEHDLGRLYMADLRSALEKYEKGDEESKLDIISNAMGYTYLLKRHIEKEDEVVYKFAERSLSKETLAEIEVQCIEFEKKQSAEGIQTKYIALLEELEKKLK</sequence>
<name>D9SVD2_CLOC7</name>
<accession>D9SVD2</accession>
<dbReference type="OrthoDB" id="9785474at2"/>
<dbReference type="GO" id="GO:0005886">
    <property type="term" value="C:plasma membrane"/>
    <property type="evidence" value="ECO:0007669"/>
    <property type="project" value="TreeGrafter"/>
</dbReference>
<dbReference type="EMBL" id="CP002160">
    <property type="protein sequence ID" value="ADL51056.1"/>
    <property type="molecule type" value="Genomic_DNA"/>
</dbReference>
<dbReference type="KEGG" id="ccb:Clocel_1302"/>
<proteinExistence type="predicted"/>
<dbReference type="AlphaFoldDB" id="D9SVD2"/>
<dbReference type="STRING" id="573061.Clocel_1302"/>
<protein>
    <submittedName>
        <fullName evidence="2">Hemerythrin HHE cation binding domain protein</fullName>
    </submittedName>
</protein>
<organism evidence="2 3">
    <name type="scientific">Clostridium cellulovorans (strain ATCC 35296 / DSM 3052 / OCM 3 / 743B)</name>
    <dbReference type="NCBI Taxonomy" id="573061"/>
    <lineage>
        <taxon>Bacteria</taxon>
        <taxon>Bacillati</taxon>
        <taxon>Bacillota</taxon>
        <taxon>Clostridia</taxon>
        <taxon>Eubacteriales</taxon>
        <taxon>Clostridiaceae</taxon>
        <taxon>Clostridium</taxon>
    </lineage>
</organism>
<evidence type="ECO:0000259" key="1">
    <source>
        <dbReference type="Pfam" id="PF01814"/>
    </source>
</evidence>
<dbReference type="HOGENOM" id="CLU_095978_2_0_9"/>
<evidence type="ECO:0000313" key="3">
    <source>
        <dbReference type="Proteomes" id="UP000002730"/>
    </source>
</evidence>